<evidence type="ECO:0000313" key="2">
    <source>
        <dbReference type="Proteomes" id="UP001163223"/>
    </source>
</evidence>
<dbReference type="Proteomes" id="UP001163223">
    <property type="component" value="Chromosome"/>
</dbReference>
<evidence type="ECO:0000313" key="1">
    <source>
        <dbReference type="EMBL" id="WAJ31225.1"/>
    </source>
</evidence>
<reference evidence="1" key="1">
    <citation type="submission" date="2022-11" db="EMBL/GenBank/DDBJ databases">
        <title>beta-Carotene-producing bacterium, Jeongeuplla avenae sp. nov., alleviates the salt stress of Arabidopsis seedlings.</title>
        <authorList>
            <person name="Jiang L."/>
            <person name="Lee J."/>
        </authorList>
    </citation>
    <scope>NUCLEOTIDE SEQUENCE</scope>
    <source>
        <strain evidence="1">DY_R2A_6</strain>
    </source>
</reference>
<proteinExistence type="predicted"/>
<protein>
    <submittedName>
        <fullName evidence="1">Nucleotidyltransferase</fullName>
    </submittedName>
</protein>
<sequence length="420" mass="47240">MSLVPRQFPNEGRDPFEHRFDAILAEIAINVQLPPGLHALAVARYEAIRKHIERDGSPLQDLVRIFYPQGSMAIDATISSRWTDEDYDLDVVADLHVSTDSDPDAVLDLLYEASKGYNVKRVVRQTRCVTFEYSDGMHIDVTPAVRLAGTPERESVIFHAKENSPAATHMVVDMNAWGFARWFTGRTPYERKFADAYSRRLREERGWLAERADAEVEDVPPQTAFEIKNSAVVALQLLKRMRNVVYGERPGRIPPSVMLSCFAGHAASPDQKLSDMLIRLCRFVKRDLDAATAEGRLVHVCNPAHPDDVFTDRWPETLTQQREFSGILGRFVADLEAIRDRDMPLVEVTDRLRTWFGKGVVGRVIEDQMRRTGKVVADGGHSYFRHGGLRLHKAPGLLTGVAAVTPVAARPHTFYGDRVG</sequence>
<gene>
    <name evidence="1" type="ORF">OXU80_13915</name>
</gene>
<accession>A0ACD4NW18</accession>
<dbReference type="EMBL" id="CP113520">
    <property type="protein sequence ID" value="WAJ31225.1"/>
    <property type="molecule type" value="Genomic_DNA"/>
</dbReference>
<keyword evidence="2" id="KW-1185">Reference proteome</keyword>
<name>A0ACD4NW18_9HYPH</name>
<organism evidence="1 2">
    <name type="scientific">Antarcticirhabdus aurantiaca</name>
    <dbReference type="NCBI Taxonomy" id="2606717"/>
    <lineage>
        <taxon>Bacteria</taxon>
        <taxon>Pseudomonadati</taxon>
        <taxon>Pseudomonadota</taxon>
        <taxon>Alphaproteobacteria</taxon>
        <taxon>Hyphomicrobiales</taxon>
        <taxon>Aurantimonadaceae</taxon>
        <taxon>Antarcticirhabdus</taxon>
    </lineage>
</organism>